<dbReference type="HOGENOM" id="CLU_041809_3_1_1"/>
<proteinExistence type="predicted"/>
<dbReference type="Proteomes" id="UP000027265">
    <property type="component" value="Unassembled WGS sequence"/>
</dbReference>
<evidence type="ECO:0000313" key="1">
    <source>
        <dbReference type="EMBL" id="KDQ59896.1"/>
    </source>
</evidence>
<dbReference type="OrthoDB" id="66095at2759"/>
<dbReference type="AlphaFoldDB" id="A0A067QBE0"/>
<keyword evidence="2" id="KW-1185">Reference proteome</keyword>
<organism evidence="1 2">
    <name type="scientific">Jaapia argillacea MUCL 33604</name>
    <dbReference type="NCBI Taxonomy" id="933084"/>
    <lineage>
        <taxon>Eukaryota</taxon>
        <taxon>Fungi</taxon>
        <taxon>Dikarya</taxon>
        <taxon>Basidiomycota</taxon>
        <taxon>Agaricomycotina</taxon>
        <taxon>Agaricomycetes</taxon>
        <taxon>Agaricomycetidae</taxon>
        <taxon>Jaapiales</taxon>
        <taxon>Jaapiaceae</taxon>
        <taxon>Jaapia</taxon>
    </lineage>
</organism>
<dbReference type="InParanoid" id="A0A067QBE0"/>
<dbReference type="EMBL" id="KL197715">
    <property type="protein sequence ID" value="KDQ59896.1"/>
    <property type="molecule type" value="Genomic_DNA"/>
</dbReference>
<sequence>MAHHHTKTTISSFLTSLNNYLPRLPFHHPAAPFNPAPSDIQRARFLLLRRLPIELVDDILNLAGYFTLISSRSIVPVELQNASMLYLLSPPILHRVKKLIIKVESYDKGWSVYWHYHCGLHLDSWTWFDAKILRGDGTLGTECRVATNRHPVMDWQRHEVTWEADHEILKALRKGDRIGIWAEARFPGWVNYVRRAEMQLSCWV</sequence>
<evidence type="ECO:0000313" key="2">
    <source>
        <dbReference type="Proteomes" id="UP000027265"/>
    </source>
</evidence>
<gene>
    <name evidence="1" type="ORF">JAAARDRAFT_635688</name>
</gene>
<dbReference type="STRING" id="933084.A0A067QBE0"/>
<name>A0A067QBE0_9AGAM</name>
<reference evidence="2" key="1">
    <citation type="journal article" date="2014" name="Proc. Natl. Acad. Sci. U.S.A.">
        <title>Extensive sampling of basidiomycete genomes demonstrates inadequacy of the white-rot/brown-rot paradigm for wood decay fungi.</title>
        <authorList>
            <person name="Riley R."/>
            <person name="Salamov A.A."/>
            <person name="Brown D.W."/>
            <person name="Nagy L.G."/>
            <person name="Floudas D."/>
            <person name="Held B.W."/>
            <person name="Levasseur A."/>
            <person name="Lombard V."/>
            <person name="Morin E."/>
            <person name="Otillar R."/>
            <person name="Lindquist E.A."/>
            <person name="Sun H."/>
            <person name="LaButti K.M."/>
            <person name="Schmutz J."/>
            <person name="Jabbour D."/>
            <person name="Luo H."/>
            <person name="Baker S.E."/>
            <person name="Pisabarro A.G."/>
            <person name="Walton J.D."/>
            <person name="Blanchette R.A."/>
            <person name="Henrissat B."/>
            <person name="Martin F."/>
            <person name="Cullen D."/>
            <person name="Hibbett D.S."/>
            <person name="Grigoriev I.V."/>
        </authorList>
    </citation>
    <scope>NUCLEOTIDE SEQUENCE [LARGE SCALE GENOMIC DNA]</scope>
    <source>
        <strain evidence="2">MUCL 33604</strain>
    </source>
</reference>
<accession>A0A067QBE0</accession>
<protein>
    <submittedName>
        <fullName evidence="1">Uncharacterized protein</fullName>
    </submittedName>
</protein>